<feature type="transmembrane region" description="Helical" evidence="2">
    <location>
        <begin position="467"/>
        <end position="488"/>
    </location>
</feature>
<protein>
    <submittedName>
        <fullName evidence="3">Uncharacterized protein</fullName>
    </submittedName>
</protein>
<name>A0A1Y2CV16_9FUNG</name>
<feature type="region of interest" description="Disordered" evidence="1">
    <location>
        <begin position="1"/>
        <end position="20"/>
    </location>
</feature>
<feature type="region of interest" description="Disordered" evidence="1">
    <location>
        <begin position="808"/>
        <end position="836"/>
    </location>
</feature>
<feature type="compositionally biased region" description="Basic residues" evidence="1">
    <location>
        <begin position="1"/>
        <end position="14"/>
    </location>
</feature>
<proteinExistence type="predicted"/>
<feature type="transmembrane region" description="Helical" evidence="2">
    <location>
        <begin position="558"/>
        <end position="577"/>
    </location>
</feature>
<organism evidence="3 4">
    <name type="scientific">Rhizoclosmatium globosum</name>
    <dbReference type="NCBI Taxonomy" id="329046"/>
    <lineage>
        <taxon>Eukaryota</taxon>
        <taxon>Fungi</taxon>
        <taxon>Fungi incertae sedis</taxon>
        <taxon>Chytridiomycota</taxon>
        <taxon>Chytridiomycota incertae sedis</taxon>
        <taxon>Chytridiomycetes</taxon>
        <taxon>Chytridiales</taxon>
        <taxon>Chytriomycetaceae</taxon>
        <taxon>Rhizoclosmatium</taxon>
    </lineage>
</organism>
<dbReference type="Proteomes" id="UP000193642">
    <property type="component" value="Unassembled WGS sequence"/>
</dbReference>
<feature type="transmembrane region" description="Helical" evidence="2">
    <location>
        <begin position="148"/>
        <end position="170"/>
    </location>
</feature>
<evidence type="ECO:0000313" key="3">
    <source>
        <dbReference type="EMBL" id="ORY50899.1"/>
    </source>
</evidence>
<feature type="transmembrane region" description="Helical" evidence="2">
    <location>
        <begin position="583"/>
        <end position="603"/>
    </location>
</feature>
<reference evidence="3 4" key="1">
    <citation type="submission" date="2016-07" db="EMBL/GenBank/DDBJ databases">
        <title>Pervasive Adenine N6-methylation of Active Genes in Fungi.</title>
        <authorList>
            <consortium name="DOE Joint Genome Institute"/>
            <person name="Mondo S.J."/>
            <person name="Dannebaum R.O."/>
            <person name="Kuo R.C."/>
            <person name="Labutti K."/>
            <person name="Haridas S."/>
            <person name="Kuo A."/>
            <person name="Salamov A."/>
            <person name="Ahrendt S.R."/>
            <person name="Lipzen A."/>
            <person name="Sullivan W."/>
            <person name="Andreopoulos W.B."/>
            <person name="Clum A."/>
            <person name="Lindquist E."/>
            <person name="Daum C."/>
            <person name="Ramamoorthy G.K."/>
            <person name="Gryganskyi A."/>
            <person name="Culley D."/>
            <person name="Magnuson J.K."/>
            <person name="James T.Y."/>
            <person name="O'Malley M.A."/>
            <person name="Stajich J.E."/>
            <person name="Spatafora J.W."/>
            <person name="Visel A."/>
            <person name="Grigoriev I.V."/>
        </authorList>
    </citation>
    <scope>NUCLEOTIDE SEQUENCE [LARGE SCALE GENOMIC DNA]</scope>
    <source>
        <strain evidence="3 4">JEL800</strain>
    </source>
</reference>
<feature type="transmembrane region" description="Helical" evidence="2">
    <location>
        <begin position="177"/>
        <end position="197"/>
    </location>
</feature>
<evidence type="ECO:0000313" key="4">
    <source>
        <dbReference type="Proteomes" id="UP000193642"/>
    </source>
</evidence>
<feature type="transmembrane region" description="Helical" evidence="2">
    <location>
        <begin position="78"/>
        <end position="99"/>
    </location>
</feature>
<feature type="compositionally biased region" description="Basic and acidic residues" evidence="1">
    <location>
        <begin position="823"/>
        <end position="836"/>
    </location>
</feature>
<feature type="compositionally biased region" description="Polar residues" evidence="1">
    <location>
        <begin position="811"/>
        <end position="822"/>
    </location>
</feature>
<keyword evidence="4" id="KW-1185">Reference proteome</keyword>
<feature type="transmembrane region" description="Helical" evidence="2">
    <location>
        <begin position="430"/>
        <end position="447"/>
    </location>
</feature>
<feature type="transmembrane region" description="Helical" evidence="2">
    <location>
        <begin position="217"/>
        <end position="237"/>
    </location>
</feature>
<comment type="caution">
    <text evidence="3">The sequence shown here is derived from an EMBL/GenBank/DDBJ whole genome shotgun (WGS) entry which is preliminary data.</text>
</comment>
<gene>
    <name evidence="3" type="ORF">BCR33DRAFT_734075</name>
</gene>
<feature type="transmembrane region" description="Helical" evidence="2">
    <location>
        <begin position="495"/>
        <end position="514"/>
    </location>
</feature>
<dbReference type="EMBL" id="MCGO01000006">
    <property type="protein sequence ID" value="ORY50899.1"/>
    <property type="molecule type" value="Genomic_DNA"/>
</dbReference>
<keyword evidence="2" id="KW-1133">Transmembrane helix</keyword>
<feature type="transmembrane region" description="Helical" evidence="2">
    <location>
        <begin position="106"/>
        <end position="136"/>
    </location>
</feature>
<feature type="region of interest" description="Disordered" evidence="1">
    <location>
        <begin position="988"/>
        <end position="1030"/>
    </location>
</feature>
<keyword evidence="2" id="KW-0812">Transmembrane</keyword>
<dbReference type="OrthoDB" id="2157801at2759"/>
<feature type="region of interest" description="Disordered" evidence="1">
    <location>
        <begin position="884"/>
        <end position="912"/>
    </location>
</feature>
<evidence type="ECO:0000256" key="1">
    <source>
        <dbReference type="SAM" id="MobiDB-lite"/>
    </source>
</evidence>
<accession>A0A1Y2CV16</accession>
<dbReference type="AlphaFoldDB" id="A0A1Y2CV16"/>
<sequence>MPKQARIHPSHHSRGTSAASRASIRLLDSTLLLASEAPAQSGGESPEVVEQRHWVWLTFHDNSLEEEFQVFLIQYERISLIAVLVVAALSVSYTSYAALAWTVPQVINIILFAIVFVATFCDYVFATQLAGLLLIFHNVLIKPIWTPIFQSAAVGPSVSCVIFQSMIFMVFPFNLKYAFYVSLASILGLLISVSTIISQLQATGDVLSPISGYMGRFSWASAFVIYLLVVSNAWIYLRLKQRALRKLFLLRRRKAKMYKTLESKGIPAPKHSVTGLWRGPPQASRSPASRSMYSSGIYNNSMSPFDSTRKVTSSYAYSSGTSRFRPNTGQSIVTSTQEDEDEFPTKLRPTSAFFRFVNQSKVFDDSNLERSFGRGKRDKDEYPLNIRALKSHDVEPQWKIVSLFLGQAPWPTYNERRYLRHQARIHSESFLYAMVRLFCANLTCGLLDHFDRVANTSLSTQTTTGYLLLQTIPFAGIPLIAIPIALILCKLNKMLLIQPLVLLTYWGLAAAYLLSPMEQLSTVYPDAIPQSKMTAYLVATIILVAQSGLIPARSFVPWCMSIVFLAITHIPLVASWGGNYSSVMPWGMALQVAILVIFLSPLVRACDAIGREAFEALQTIKCCIDLVKYQQVVQQQNQDFDNSTAVHGIGPRYSDPLAHGFTGYNADSQYTGLYYNPYTEQQCANYDIEQNPTSQKLQSLLDQCDAWIMELISAEDTLPNGEQQRSSVISSTTNQITASDSVKRKTMGELQNRMHLSQTSIIRLENHDWCYPRIAKADRFTKLHSLTSQDFISGIRVAPENDIMKPKSDEINTQVVSETNQTKPERNENELKDDRKGSLTQSMLSMFNWNPKQTSNPSVKQPTITKFVEKNAVDLDLTGEKRNAKDEALAEDSFGVKETSTPGTADSGQAAALKSSSLIGTDVRGPRLKLLGKLDDASPLIDTSESLHHHTRPKKHSADTSHGVLELDHPMHHTNVVEVSEAARVSSITSSATSMGPAYLGLTPPATSQGRNPLVPSLGASGPSEGRRLPALTPIHKPAIPNVNIPSGISDFTIVEEKQ</sequence>
<keyword evidence="2" id="KW-0472">Membrane</keyword>
<evidence type="ECO:0000256" key="2">
    <source>
        <dbReference type="SAM" id="Phobius"/>
    </source>
</evidence>
<feature type="compositionally biased region" description="Polar residues" evidence="1">
    <location>
        <begin position="898"/>
        <end position="907"/>
    </location>
</feature>